<keyword evidence="7 18" id="KW-0694">RNA-binding</keyword>
<gene>
    <name evidence="18 21" type="primary">thiI</name>
    <name evidence="21" type="ORF">SCA03_03850</name>
</gene>
<dbReference type="Pfam" id="PF22025">
    <property type="entry name" value="ThiI_fer"/>
    <property type="match status" value="1"/>
</dbReference>
<dbReference type="PANTHER" id="PTHR43209:SF1">
    <property type="entry name" value="TRNA SULFURTRANSFERASE"/>
    <property type="match status" value="1"/>
</dbReference>
<evidence type="ECO:0000256" key="3">
    <source>
        <dbReference type="ARBA" id="ARBA00022555"/>
    </source>
</evidence>
<keyword evidence="3 18" id="KW-0820">tRNA-binding</keyword>
<dbReference type="GO" id="GO:0009229">
    <property type="term" value="P:thiamine diphosphate biosynthetic process"/>
    <property type="evidence" value="ECO:0007669"/>
    <property type="project" value="UniProtKB-UniRule"/>
</dbReference>
<comment type="pathway">
    <text evidence="18">Cofactor biosynthesis; thiamine diphosphate biosynthesis.</text>
</comment>
<evidence type="ECO:0000256" key="14">
    <source>
        <dbReference type="ARBA" id="ARBA00071867"/>
    </source>
</evidence>
<feature type="binding site" evidence="18">
    <location>
        <position position="328"/>
    </location>
    <ligand>
        <name>ATP</name>
        <dbReference type="ChEBI" id="CHEBI:30616"/>
    </ligand>
</feature>
<dbReference type="SMART" id="SM00981">
    <property type="entry name" value="THUMP"/>
    <property type="match status" value="1"/>
</dbReference>
<feature type="binding site" evidence="18">
    <location>
        <position position="319"/>
    </location>
    <ligand>
        <name>ATP</name>
        <dbReference type="ChEBI" id="CHEBI:30616"/>
    </ligand>
</feature>
<evidence type="ECO:0000256" key="1">
    <source>
        <dbReference type="ARBA" id="ARBA00004496"/>
    </source>
</evidence>
<evidence type="ECO:0000256" key="2">
    <source>
        <dbReference type="ARBA" id="ARBA00022490"/>
    </source>
</evidence>
<dbReference type="PROSITE" id="PS51165">
    <property type="entry name" value="THUMP"/>
    <property type="match status" value="1"/>
</dbReference>
<feature type="binding site" evidence="18">
    <location>
        <position position="297"/>
    </location>
    <ligand>
        <name>ATP</name>
        <dbReference type="ChEBI" id="CHEBI:30616"/>
    </ligand>
</feature>
<dbReference type="Proteomes" id="UP000319210">
    <property type="component" value="Unassembled WGS sequence"/>
</dbReference>
<evidence type="ECO:0000256" key="12">
    <source>
        <dbReference type="ARBA" id="ARBA00061472"/>
    </source>
</evidence>
<evidence type="ECO:0000256" key="16">
    <source>
        <dbReference type="ARBA" id="ARBA00077849"/>
    </source>
</evidence>
<comment type="catalytic activity">
    <reaction evidence="9 18">
        <text>[ThiI sulfur-carrier protein]-S-sulfanyl-L-cysteine + a uridine in tRNA + 2 reduced [2Fe-2S]-[ferredoxin] + ATP + H(+) = [ThiI sulfur-carrier protein]-L-cysteine + a 4-thiouridine in tRNA + 2 oxidized [2Fe-2S]-[ferredoxin] + AMP + diphosphate</text>
        <dbReference type="Rhea" id="RHEA:24176"/>
        <dbReference type="Rhea" id="RHEA-COMP:10000"/>
        <dbReference type="Rhea" id="RHEA-COMP:10001"/>
        <dbReference type="Rhea" id="RHEA-COMP:13337"/>
        <dbReference type="Rhea" id="RHEA-COMP:13338"/>
        <dbReference type="Rhea" id="RHEA-COMP:13339"/>
        <dbReference type="Rhea" id="RHEA-COMP:13340"/>
        <dbReference type="ChEBI" id="CHEBI:15378"/>
        <dbReference type="ChEBI" id="CHEBI:29950"/>
        <dbReference type="ChEBI" id="CHEBI:30616"/>
        <dbReference type="ChEBI" id="CHEBI:33019"/>
        <dbReference type="ChEBI" id="CHEBI:33737"/>
        <dbReference type="ChEBI" id="CHEBI:33738"/>
        <dbReference type="ChEBI" id="CHEBI:61963"/>
        <dbReference type="ChEBI" id="CHEBI:65315"/>
        <dbReference type="ChEBI" id="CHEBI:136798"/>
        <dbReference type="ChEBI" id="CHEBI:456215"/>
        <dbReference type="EC" id="2.8.1.4"/>
    </reaction>
</comment>
<evidence type="ECO:0000256" key="7">
    <source>
        <dbReference type="ARBA" id="ARBA00022884"/>
    </source>
</evidence>
<feature type="region of interest" description="Disordered" evidence="19">
    <location>
        <begin position="1"/>
        <end position="26"/>
    </location>
</feature>
<evidence type="ECO:0000256" key="11">
    <source>
        <dbReference type="ARBA" id="ARBA00058382"/>
    </source>
</evidence>
<comment type="subcellular location">
    <subcellularLocation>
        <location evidence="1 18">Cytoplasm</location>
    </subcellularLocation>
</comment>
<protein>
    <recommendedName>
        <fullName evidence="14 18">Probable tRNA sulfurtransferase</fullName>
        <ecNumber evidence="13 18">2.8.1.4</ecNumber>
    </recommendedName>
    <alternativeName>
        <fullName evidence="15 18">Sulfur carrier protein ThiS sulfurtransferase</fullName>
    </alternativeName>
    <alternativeName>
        <fullName evidence="16 18">Thiamine biosynthesis protein ThiI</fullName>
    </alternativeName>
    <alternativeName>
        <fullName evidence="17 18">tRNA 4-thiouridine synthase</fullName>
    </alternativeName>
</protein>
<evidence type="ECO:0000313" key="21">
    <source>
        <dbReference type="EMBL" id="GEB47834.1"/>
    </source>
</evidence>
<evidence type="ECO:0000256" key="6">
    <source>
        <dbReference type="ARBA" id="ARBA00022840"/>
    </source>
</evidence>
<evidence type="ECO:0000256" key="4">
    <source>
        <dbReference type="ARBA" id="ARBA00022679"/>
    </source>
</evidence>
<evidence type="ECO:0000256" key="5">
    <source>
        <dbReference type="ARBA" id="ARBA00022741"/>
    </source>
</evidence>
<dbReference type="FunFam" id="3.40.50.620:FF:000053">
    <property type="entry name" value="Probable tRNA sulfurtransferase"/>
    <property type="match status" value="1"/>
</dbReference>
<dbReference type="CDD" id="cd11716">
    <property type="entry name" value="THUMP_ThiI"/>
    <property type="match status" value="1"/>
</dbReference>
<feature type="compositionally biased region" description="Low complexity" evidence="19">
    <location>
        <begin position="419"/>
        <end position="459"/>
    </location>
</feature>
<evidence type="ECO:0000256" key="9">
    <source>
        <dbReference type="ARBA" id="ARBA00050570"/>
    </source>
</evidence>
<keyword evidence="5 18" id="KW-0547">Nucleotide-binding</keyword>
<dbReference type="RefSeq" id="WP_371863883.1">
    <property type="nucleotide sequence ID" value="NZ_BJMM01000002.1"/>
</dbReference>
<feature type="region of interest" description="Disordered" evidence="19">
    <location>
        <begin position="416"/>
        <end position="459"/>
    </location>
</feature>
<dbReference type="InterPro" id="IPR049962">
    <property type="entry name" value="THUMP_ThiI"/>
</dbReference>
<feature type="binding site" evidence="18">
    <location>
        <begin position="240"/>
        <end position="241"/>
    </location>
    <ligand>
        <name>ATP</name>
        <dbReference type="ChEBI" id="CHEBI:30616"/>
    </ligand>
</feature>
<name>A0A4Y3QR21_STRCI</name>
<dbReference type="Pfam" id="PF02568">
    <property type="entry name" value="ThiI"/>
    <property type="match status" value="1"/>
</dbReference>
<dbReference type="GO" id="GO:0009228">
    <property type="term" value="P:thiamine biosynthetic process"/>
    <property type="evidence" value="ECO:0007669"/>
    <property type="project" value="UniProtKB-KW"/>
</dbReference>
<dbReference type="GO" id="GO:0004810">
    <property type="term" value="F:CCA tRNA nucleotidyltransferase activity"/>
    <property type="evidence" value="ECO:0007669"/>
    <property type="project" value="InterPro"/>
</dbReference>
<keyword evidence="6 18" id="KW-0067">ATP-binding</keyword>
<accession>A0A4Y3QR21</accession>
<feature type="binding site" evidence="18">
    <location>
        <begin position="215"/>
        <end position="216"/>
    </location>
    <ligand>
        <name>ATP</name>
        <dbReference type="ChEBI" id="CHEBI:30616"/>
    </ligand>
</feature>
<evidence type="ECO:0000256" key="10">
    <source>
        <dbReference type="ARBA" id="ARBA00052330"/>
    </source>
</evidence>
<dbReference type="InterPro" id="IPR049961">
    <property type="entry name" value="ThiI_N"/>
</dbReference>
<dbReference type="Gene3D" id="3.40.50.620">
    <property type="entry name" value="HUPs"/>
    <property type="match status" value="1"/>
</dbReference>
<dbReference type="GO" id="GO:0052837">
    <property type="term" value="P:thiazole biosynthetic process"/>
    <property type="evidence" value="ECO:0007669"/>
    <property type="project" value="TreeGrafter"/>
</dbReference>
<evidence type="ECO:0000256" key="8">
    <source>
        <dbReference type="ARBA" id="ARBA00022977"/>
    </source>
</evidence>
<dbReference type="GO" id="GO:0000049">
    <property type="term" value="F:tRNA binding"/>
    <property type="evidence" value="ECO:0007669"/>
    <property type="project" value="UniProtKB-UniRule"/>
</dbReference>
<comment type="function">
    <text evidence="11 18">Catalyzes the ATP-dependent transfer of a sulfur to tRNA to produce 4-thiouridine in position 8 of tRNAs, which functions as a near-UV photosensor. Also catalyzes the transfer of sulfur to the sulfur carrier protein ThiS, forming ThiS-thiocarboxylate. This is a step in the synthesis of thiazole, in the thiamine biosynthesis pathway. The sulfur is donated as persulfide by IscS.</text>
</comment>
<evidence type="ECO:0000256" key="15">
    <source>
        <dbReference type="ARBA" id="ARBA00075337"/>
    </source>
</evidence>
<feature type="domain" description="THUMP" evidence="20">
    <location>
        <begin position="90"/>
        <end position="197"/>
    </location>
</feature>
<keyword evidence="2 18" id="KW-0963">Cytoplasm</keyword>
<organism evidence="21 22">
    <name type="scientific">Streptomyces cacaoi</name>
    <dbReference type="NCBI Taxonomy" id="1898"/>
    <lineage>
        <taxon>Bacteria</taxon>
        <taxon>Bacillati</taxon>
        <taxon>Actinomycetota</taxon>
        <taxon>Actinomycetes</taxon>
        <taxon>Kitasatosporales</taxon>
        <taxon>Streptomycetaceae</taxon>
        <taxon>Streptomyces</taxon>
    </lineage>
</organism>
<dbReference type="InterPro" id="IPR004114">
    <property type="entry name" value="THUMP_dom"/>
</dbReference>
<evidence type="ECO:0000256" key="18">
    <source>
        <dbReference type="HAMAP-Rule" id="MF_00021"/>
    </source>
</evidence>
<dbReference type="UniPathway" id="UPA00060"/>
<evidence type="ECO:0000256" key="19">
    <source>
        <dbReference type="SAM" id="MobiDB-lite"/>
    </source>
</evidence>
<dbReference type="HAMAP" id="MF_00021">
    <property type="entry name" value="ThiI"/>
    <property type="match status" value="1"/>
</dbReference>
<dbReference type="AlphaFoldDB" id="A0A4Y3QR21"/>
<evidence type="ECO:0000256" key="13">
    <source>
        <dbReference type="ARBA" id="ARBA00066827"/>
    </source>
</evidence>
<comment type="caution">
    <text evidence="21">The sequence shown here is derived from an EMBL/GenBank/DDBJ whole genome shotgun (WGS) entry which is preliminary data.</text>
</comment>
<dbReference type="Pfam" id="PF02926">
    <property type="entry name" value="THUMP"/>
    <property type="match status" value="1"/>
</dbReference>
<dbReference type="CDD" id="cd01712">
    <property type="entry name" value="PPase_ThiI"/>
    <property type="match status" value="1"/>
</dbReference>
<dbReference type="SUPFAM" id="SSF143437">
    <property type="entry name" value="THUMP domain-like"/>
    <property type="match status" value="1"/>
</dbReference>
<sequence length="459" mass="48602">MAIVPSVPSIPSPGRPEPEQRAGTAAGGVASAQECVLLKHGEVFLRGRNRARFEELLQRNLQDALRGVEGPTWVKKGRSVTLVGGRVPRERLVECVRRVIGFNLVQPALRVSSSEEDIGRTAVEVLRSVREERGREVTFAVRARRRDKTFPLTSSRLAAAVGARVCEETGLPVNLSAPDVELNIEVERGGTCLSWEKLPGQGGLPVGSSGRALALLSGGYDSPVAAYRAMRRGLACDFVHFTGAPYTDASSVYKAYALARQLCRFQPGGRLHVVPLGKAQKQLAIAGAGRYQVVAQRRLMARTAGALAARLGAETLVTGDSLGQVASQTLANMAAVDEAAPLPLLRPLVGWEKQEIIDEAQQLGTAEISVLPDEDCCSLLAPRQVSTRARTTDVHRIERRLEVDELVEELLEGSWTLTPGADDAPSASASPSASAPVPSPASSSSSSCAAGARAASSGA</sequence>
<dbReference type="PANTHER" id="PTHR43209">
    <property type="entry name" value="TRNA SULFURTRANSFERASE"/>
    <property type="match status" value="1"/>
</dbReference>
<dbReference type="GO" id="GO:0002937">
    <property type="term" value="P:tRNA 4-thiouridine biosynthesis"/>
    <property type="evidence" value="ECO:0007669"/>
    <property type="project" value="TreeGrafter"/>
</dbReference>
<dbReference type="EMBL" id="BJMM01000002">
    <property type="protein sequence ID" value="GEB47834.1"/>
    <property type="molecule type" value="Genomic_DNA"/>
</dbReference>
<keyword evidence="8 18" id="KW-0784">Thiamine biosynthesis</keyword>
<dbReference type="GO" id="GO:0140741">
    <property type="term" value="F:tRNA-uracil-4 sulfurtransferase activity"/>
    <property type="evidence" value="ECO:0007669"/>
    <property type="project" value="UniProtKB-EC"/>
</dbReference>
<comment type="catalytic activity">
    <reaction evidence="10 18">
        <text>[ThiS sulfur-carrier protein]-C-terminal Gly-Gly-AMP + S-sulfanyl-L-cysteinyl-[cysteine desulfurase] + AH2 = [ThiS sulfur-carrier protein]-C-terminal-Gly-aminoethanethioate + L-cysteinyl-[cysteine desulfurase] + A + AMP + 2 H(+)</text>
        <dbReference type="Rhea" id="RHEA:43340"/>
        <dbReference type="Rhea" id="RHEA-COMP:12157"/>
        <dbReference type="Rhea" id="RHEA-COMP:12158"/>
        <dbReference type="Rhea" id="RHEA-COMP:12910"/>
        <dbReference type="Rhea" id="RHEA-COMP:19908"/>
        <dbReference type="ChEBI" id="CHEBI:13193"/>
        <dbReference type="ChEBI" id="CHEBI:15378"/>
        <dbReference type="ChEBI" id="CHEBI:17499"/>
        <dbReference type="ChEBI" id="CHEBI:29950"/>
        <dbReference type="ChEBI" id="CHEBI:61963"/>
        <dbReference type="ChEBI" id="CHEBI:90618"/>
        <dbReference type="ChEBI" id="CHEBI:232372"/>
        <dbReference type="ChEBI" id="CHEBI:456215"/>
    </reaction>
</comment>
<dbReference type="GO" id="GO:0005829">
    <property type="term" value="C:cytosol"/>
    <property type="evidence" value="ECO:0007669"/>
    <property type="project" value="TreeGrafter"/>
</dbReference>
<evidence type="ECO:0000259" key="20">
    <source>
        <dbReference type="PROSITE" id="PS51165"/>
    </source>
</evidence>
<keyword evidence="22" id="KW-1185">Reference proteome</keyword>
<dbReference type="GO" id="GO:0005524">
    <property type="term" value="F:ATP binding"/>
    <property type="evidence" value="ECO:0007669"/>
    <property type="project" value="UniProtKB-UniRule"/>
</dbReference>
<dbReference type="EC" id="2.8.1.4" evidence="13 18"/>
<dbReference type="SUPFAM" id="SSF52402">
    <property type="entry name" value="Adenine nucleotide alpha hydrolases-like"/>
    <property type="match status" value="1"/>
</dbReference>
<proteinExistence type="inferred from homology"/>
<evidence type="ECO:0000256" key="17">
    <source>
        <dbReference type="ARBA" id="ARBA00080570"/>
    </source>
</evidence>
<dbReference type="InterPro" id="IPR020536">
    <property type="entry name" value="ThiI_AANH"/>
</dbReference>
<comment type="similarity">
    <text evidence="12 18">Belongs to the ThiI family.</text>
</comment>
<dbReference type="InterPro" id="IPR054173">
    <property type="entry name" value="ThiI_fer"/>
</dbReference>
<dbReference type="InterPro" id="IPR014729">
    <property type="entry name" value="Rossmann-like_a/b/a_fold"/>
</dbReference>
<evidence type="ECO:0000313" key="22">
    <source>
        <dbReference type="Proteomes" id="UP000319210"/>
    </source>
</evidence>
<dbReference type="InterPro" id="IPR050102">
    <property type="entry name" value="tRNA_sulfurtransferase_ThiI"/>
</dbReference>
<dbReference type="NCBIfam" id="TIGR00342">
    <property type="entry name" value="tRNA uracil 4-sulfurtransferase ThiI"/>
    <property type="match status" value="1"/>
</dbReference>
<keyword evidence="4 18" id="KW-0808">Transferase</keyword>
<dbReference type="Gene3D" id="3.30.2130.30">
    <property type="match status" value="1"/>
</dbReference>
<dbReference type="InterPro" id="IPR003720">
    <property type="entry name" value="tRNA_STrfase"/>
</dbReference>
<reference evidence="21 22" key="1">
    <citation type="submission" date="2019-06" db="EMBL/GenBank/DDBJ databases">
        <title>Whole genome shotgun sequence of Streptomyces cacaoi subsp. cacaoi NBRC 12748.</title>
        <authorList>
            <person name="Hosoyama A."/>
            <person name="Uohara A."/>
            <person name="Ohji S."/>
            <person name="Ichikawa N."/>
        </authorList>
    </citation>
    <scope>NUCLEOTIDE SEQUENCE [LARGE SCALE GENOMIC DNA]</scope>
    <source>
        <strain evidence="21 22">NBRC 12748</strain>
    </source>
</reference>